<evidence type="ECO:0000256" key="1">
    <source>
        <dbReference type="SAM" id="SignalP"/>
    </source>
</evidence>
<dbReference type="Proteomes" id="UP000028547">
    <property type="component" value="Unassembled WGS sequence"/>
</dbReference>
<dbReference type="EMBL" id="JPMI01000257">
    <property type="protein sequence ID" value="KFA89196.1"/>
    <property type="molecule type" value="Genomic_DNA"/>
</dbReference>
<keyword evidence="1" id="KW-0732">Signal</keyword>
<comment type="caution">
    <text evidence="2">The sequence shown here is derived from an EMBL/GenBank/DDBJ whole genome shotgun (WGS) entry which is preliminary data.</text>
</comment>
<evidence type="ECO:0000313" key="3">
    <source>
        <dbReference type="Proteomes" id="UP000028547"/>
    </source>
</evidence>
<sequence length="126" mass="13368">MNKLVWCAVWCVVALGLTGCGALVDLAGVETASAHCDFRERGPNGPENRCQERVEVIKQGVESFKGLCASLGAVSGDGPCPREGVVGGCFIGEQGDGSDVNDWYYAPMTREQAQGKCASREPFLEP</sequence>
<feature type="chain" id="PRO_5001781495" description="Lipoprotein" evidence="1">
    <location>
        <begin position="23"/>
        <end position="126"/>
    </location>
</feature>
<dbReference type="AlphaFoldDB" id="A0A084SL61"/>
<name>A0A084SL61_9BACT</name>
<evidence type="ECO:0000313" key="2">
    <source>
        <dbReference type="EMBL" id="KFA89196.1"/>
    </source>
</evidence>
<gene>
    <name evidence="2" type="ORF">Q664_36305</name>
</gene>
<dbReference type="PROSITE" id="PS51257">
    <property type="entry name" value="PROKAR_LIPOPROTEIN"/>
    <property type="match status" value="1"/>
</dbReference>
<accession>A0A084SL61</accession>
<feature type="signal peptide" evidence="1">
    <location>
        <begin position="1"/>
        <end position="22"/>
    </location>
</feature>
<reference evidence="2 3" key="1">
    <citation type="submission" date="2014-07" db="EMBL/GenBank/DDBJ databases">
        <title>Draft Genome Sequence of Gephyronic Acid Producer, Cystobacter violaceus Strain Cb vi76.</title>
        <authorList>
            <person name="Stevens D.C."/>
            <person name="Young J."/>
            <person name="Carmichael R."/>
            <person name="Tan J."/>
            <person name="Taylor R.E."/>
        </authorList>
    </citation>
    <scope>NUCLEOTIDE SEQUENCE [LARGE SCALE GENOMIC DNA]</scope>
    <source>
        <strain evidence="2 3">Cb vi76</strain>
    </source>
</reference>
<dbReference type="RefSeq" id="WP_043406031.1">
    <property type="nucleotide sequence ID" value="NZ_JPMI01000257.1"/>
</dbReference>
<organism evidence="2 3">
    <name type="scientific">Archangium violaceum Cb vi76</name>
    <dbReference type="NCBI Taxonomy" id="1406225"/>
    <lineage>
        <taxon>Bacteria</taxon>
        <taxon>Pseudomonadati</taxon>
        <taxon>Myxococcota</taxon>
        <taxon>Myxococcia</taxon>
        <taxon>Myxococcales</taxon>
        <taxon>Cystobacterineae</taxon>
        <taxon>Archangiaceae</taxon>
        <taxon>Archangium</taxon>
    </lineage>
</organism>
<evidence type="ECO:0008006" key="4">
    <source>
        <dbReference type="Google" id="ProtNLM"/>
    </source>
</evidence>
<proteinExistence type="predicted"/>
<protein>
    <recommendedName>
        <fullName evidence="4">Lipoprotein</fullName>
    </recommendedName>
</protein>